<feature type="domain" description="HTH tetR-type" evidence="6">
    <location>
        <begin position="25"/>
        <end position="85"/>
    </location>
</feature>
<accession>A0A0N1CJ70</accession>
<dbReference type="EMBL" id="LJFO01000011">
    <property type="protein sequence ID" value="KPG07706.1"/>
    <property type="molecule type" value="Genomic_DNA"/>
</dbReference>
<protein>
    <recommendedName>
        <fullName evidence="6">HTH tetR-type domain-containing protein</fullName>
    </recommendedName>
</protein>
<dbReference type="InterPro" id="IPR050109">
    <property type="entry name" value="HTH-type_TetR-like_transc_reg"/>
</dbReference>
<keyword evidence="3" id="KW-0804">Transcription</keyword>
<gene>
    <name evidence="7" type="ORF">AN908_19685</name>
    <name evidence="8" type="ORF">AN912_16320</name>
    <name evidence="9" type="ORF">AWB85_04110</name>
</gene>
<reference evidence="9 12" key="2">
    <citation type="submission" date="2016-01" db="EMBL/GenBank/DDBJ databases">
        <title>Mycobacterium immunogenum strain CD11_6 genome sequencing and assembly.</title>
        <authorList>
            <person name="Kaur G."/>
            <person name="Nair G.R."/>
            <person name="Mayilraj S."/>
        </authorList>
    </citation>
    <scope>NUCLEOTIDE SEQUENCE [LARGE SCALE GENOMIC DNA]</scope>
    <source>
        <strain evidence="9 12">CD11-6</strain>
    </source>
</reference>
<dbReference type="Proteomes" id="UP000037962">
    <property type="component" value="Unassembled WGS sequence"/>
</dbReference>
<dbReference type="Proteomes" id="UP000037843">
    <property type="component" value="Unassembled WGS sequence"/>
</dbReference>
<dbReference type="Proteomes" id="UP000186919">
    <property type="component" value="Unassembled WGS sequence"/>
</dbReference>
<dbReference type="EMBL" id="LQYE01000001">
    <property type="protein sequence ID" value="OAT70523.1"/>
    <property type="molecule type" value="Genomic_DNA"/>
</dbReference>
<evidence type="ECO:0000313" key="11">
    <source>
        <dbReference type="Proteomes" id="UP000037962"/>
    </source>
</evidence>
<dbReference type="RefSeq" id="WP_043077066.1">
    <property type="nucleotide sequence ID" value="NZ_CP011530.1"/>
</dbReference>
<proteinExistence type="predicted"/>
<evidence type="ECO:0000256" key="4">
    <source>
        <dbReference type="PROSITE-ProRule" id="PRU00335"/>
    </source>
</evidence>
<dbReference type="InterPro" id="IPR001647">
    <property type="entry name" value="HTH_TetR"/>
</dbReference>
<feature type="region of interest" description="Disordered" evidence="5">
    <location>
        <begin position="1"/>
        <end position="25"/>
    </location>
</feature>
<keyword evidence="1" id="KW-0805">Transcription regulation</keyword>
<dbReference type="STRING" id="83262.BAB75_22160"/>
<keyword evidence="2 4" id="KW-0238">DNA-binding</keyword>
<dbReference type="InterPro" id="IPR009057">
    <property type="entry name" value="Homeodomain-like_sf"/>
</dbReference>
<sequence>MTDHAGASEAGRGRGRPIKDGKTSEEVRSKLLDATERVLARVGVTSLSMGAVAREAGYSRGVVYRYFDNRDEVLDALVVRRATTSIAETTPRLMALGSWSDMVVESMVIVATETTQDPLLGALVDPDGSHSTAASLIFGSPGLSKMLTSLYESMFNSGLAPLREGLSAHDASRYVLSVVMSLLSGSIPGCDDPDQVRRYVRTFVLPALLQTPPPPQQVFS</sequence>
<dbReference type="GO" id="GO:0000976">
    <property type="term" value="F:transcription cis-regulatory region binding"/>
    <property type="evidence" value="ECO:0007669"/>
    <property type="project" value="TreeGrafter"/>
</dbReference>
<evidence type="ECO:0000256" key="1">
    <source>
        <dbReference type="ARBA" id="ARBA00023015"/>
    </source>
</evidence>
<dbReference type="GeneID" id="45766571"/>
<evidence type="ECO:0000256" key="2">
    <source>
        <dbReference type="ARBA" id="ARBA00023125"/>
    </source>
</evidence>
<dbReference type="AlphaFoldDB" id="A0A0N1CJ70"/>
<evidence type="ECO:0000313" key="9">
    <source>
        <dbReference type="EMBL" id="OAT70523.1"/>
    </source>
</evidence>
<reference evidence="10 11" key="1">
    <citation type="submission" date="2015-09" db="EMBL/GenBank/DDBJ databases">
        <title>Genome Sequences of Mycobacterium immunogenum Isolates, Recuperated from a Chloraminated Drinking Water Distribution System Simulator Subjected to Episodes of Nitrification.</title>
        <authorList>
            <person name="Gomez-Alvarez V."/>
            <person name="Revetta R.P."/>
        </authorList>
    </citation>
    <scope>NUCLEOTIDE SEQUENCE [LARGE SCALE GENOMIC DNA]</scope>
    <source>
        <strain evidence="7 10">H008</strain>
        <strain evidence="8 11">H076</strain>
    </source>
</reference>
<dbReference type="OrthoDB" id="4761260at2"/>
<evidence type="ECO:0000256" key="5">
    <source>
        <dbReference type="SAM" id="MobiDB-lite"/>
    </source>
</evidence>
<evidence type="ECO:0000256" key="3">
    <source>
        <dbReference type="ARBA" id="ARBA00023163"/>
    </source>
</evidence>
<dbReference type="PATRIC" id="fig|83262.10.peg.1032"/>
<evidence type="ECO:0000313" key="12">
    <source>
        <dbReference type="Proteomes" id="UP000186919"/>
    </source>
</evidence>
<dbReference type="Gene3D" id="1.10.357.10">
    <property type="entry name" value="Tetracycline Repressor, domain 2"/>
    <property type="match status" value="1"/>
</dbReference>
<dbReference type="PRINTS" id="PR00455">
    <property type="entry name" value="HTHTETR"/>
</dbReference>
<feature type="DNA-binding region" description="H-T-H motif" evidence="4">
    <location>
        <begin position="48"/>
        <end position="67"/>
    </location>
</feature>
<organism evidence="9 12">
    <name type="scientific">Mycobacteroides immunogenum</name>
    <dbReference type="NCBI Taxonomy" id="83262"/>
    <lineage>
        <taxon>Bacteria</taxon>
        <taxon>Bacillati</taxon>
        <taxon>Actinomycetota</taxon>
        <taxon>Actinomycetes</taxon>
        <taxon>Mycobacteriales</taxon>
        <taxon>Mycobacteriaceae</taxon>
        <taxon>Mycobacteroides</taxon>
    </lineage>
</organism>
<evidence type="ECO:0000259" key="6">
    <source>
        <dbReference type="PROSITE" id="PS50977"/>
    </source>
</evidence>
<dbReference type="KEGG" id="miz:BAB75_22160"/>
<evidence type="ECO:0000313" key="7">
    <source>
        <dbReference type="EMBL" id="KPG07706.1"/>
    </source>
</evidence>
<dbReference type="SUPFAM" id="SSF46689">
    <property type="entry name" value="Homeodomain-like"/>
    <property type="match status" value="1"/>
</dbReference>
<evidence type="ECO:0000313" key="8">
    <source>
        <dbReference type="EMBL" id="KPG32775.1"/>
    </source>
</evidence>
<name>A0A0N1CJ70_9MYCO</name>
<comment type="caution">
    <text evidence="9">The sequence shown here is derived from an EMBL/GenBank/DDBJ whole genome shotgun (WGS) entry which is preliminary data.</text>
</comment>
<keyword evidence="11" id="KW-1185">Reference proteome</keyword>
<dbReference type="GO" id="GO:0003700">
    <property type="term" value="F:DNA-binding transcription factor activity"/>
    <property type="evidence" value="ECO:0007669"/>
    <property type="project" value="TreeGrafter"/>
</dbReference>
<dbReference type="PANTHER" id="PTHR30055">
    <property type="entry name" value="HTH-TYPE TRANSCRIPTIONAL REGULATOR RUTR"/>
    <property type="match status" value="1"/>
</dbReference>
<dbReference type="Pfam" id="PF00440">
    <property type="entry name" value="TetR_N"/>
    <property type="match status" value="1"/>
</dbReference>
<dbReference type="PANTHER" id="PTHR30055:SF234">
    <property type="entry name" value="HTH-TYPE TRANSCRIPTIONAL REGULATOR BETI"/>
    <property type="match status" value="1"/>
</dbReference>
<evidence type="ECO:0000313" key="10">
    <source>
        <dbReference type="Proteomes" id="UP000037843"/>
    </source>
</evidence>
<dbReference type="PROSITE" id="PS50977">
    <property type="entry name" value="HTH_TETR_2"/>
    <property type="match status" value="1"/>
</dbReference>
<dbReference type="EMBL" id="LJFS01000019">
    <property type="protein sequence ID" value="KPG32775.1"/>
    <property type="molecule type" value="Genomic_DNA"/>
</dbReference>